<feature type="compositionally biased region" description="Basic and acidic residues" evidence="1">
    <location>
        <begin position="105"/>
        <end position="129"/>
    </location>
</feature>
<feature type="compositionally biased region" description="Polar residues" evidence="1">
    <location>
        <begin position="131"/>
        <end position="140"/>
    </location>
</feature>
<feature type="compositionally biased region" description="Polar residues" evidence="1">
    <location>
        <begin position="67"/>
        <end position="85"/>
    </location>
</feature>
<comment type="caution">
    <text evidence="2">The sequence shown here is derived from an EMBL/GenBank/DDBJ whole genome shotgun (WGS) entry which is preliminary data.</text>
</comment>
<feature type="compositionally biased region" description="Basic and acidic residues" evidence="1">
    <location>
        <begin position="16"/>
        <end position="29"/>
    </location>
</feature>
<dbReference type="STRING" id="60172.A0A1V6QS96"/>
<proteinExistence type="predicted"/>
<gene>
    <name evidence="2" type="ORF">PENSOL_c045G11037</name>
</gene>
<evidence type="ECO:0000256" key="1">
    <source>
        <dbReference type="SAM" id="MobiDB-lite"/>
    </source>
</evidence>
<feature type="compositionally biased region" description="Basic and acidic residues" evidence="1">
    <location>
        <begin position="86"/>
        <end position="96"/>
    </location>
</feature>
<organism evidence="2 3">
    <name type="scientific">Penicillium solitum</name>
    <dbReference type="NCBI Taxonomy" id="60172"/>
    <lineage>
        <taxon>Eukaryota</taxon>
        <taxon>Fungi</taxon>
        <taxon>Dikarya</taxon>
        <taxon>Ascomycota</taxon>
        <taxon>Pezizomycotina</taxon>
        <taxon>Eurotiomycetes</taxon>
        <taxon>Eurotiomycetidae</taxon>
        <taxon>Eurotiales</taxon>
        <taxon>Aspergillaceae</taxon>
        <taxon>Penicillium</taxon>
    </lineage>
</organism>
<keyword evidence="3" id="KW-1185">Reference proteome</keyword>
<dbReference type="EMBL" id="MDYO01000045">
    <property type="protein sequence ID" value="OQD92095.1"/>
    <property type="molecule type" value="Genomic_DNA"/>
</dbReference>
<dbReference type="SUPFAM" id="SSF81301">
    <property type="entry name" value="Nucleotidyltransferase"/>
    <property type="match status" value="1"/>
</dbReference>
<evidence type="ECO:0000313" key="3">
    <source>
        <dbReference type="Proteomes" id="UP000191612"/>
    </source>
</evidence>
<sequence length="376" mass="42384">MSFFWRRKSRVVEINDIDQPRHHAPRSESVEVNGKNPGDRRRTSVGVNRKSHGRRRRDSTDDDCFDASSQTGTRAISRQSGNRTSTEAHGRRRESPATRSSYHPDSNEKPKTHTGHSDTKLSRSFDRQPESGGSNDNQNCAGEPVEIRFYDLRTNATISSPLGRAIPHGRDLNHLDAAAANKLMQTFKDKGISHCFMGGYAVALLGGERVTEDVDILTASSRRDLLLKPPLFWTTDCPAPDGWILLNPNMTLYLITKPEDLPERQLSLPVKILHPSVLVLTKLQTWSKAHFATRSADHDRVVPDQEDILTILNWLSKKNMKVSYAGFTGEQRRKLAPLLATLFWTSEASRKLLAETMTPEDLRDALNAYTGHDRFH</sequence>
<reference evidence="3" key="1">
    <citation type="journal article" date="2017" name="Nat. Microbiol.">
        <title>Global analysis of biosynthetic gene clusters reveals vast potential of secondary metabolite production in Penicillium species.</title>
        <authorList>
            <person name="Nielsen J.C."/>
            <person name="Grijseels S."/>
            <person name="Prigent S."/>
            <person name="Ji B."/>
            <person name="Dainat J."/>
            <person name="Nielsen K.F."/>
            <person name="Frisvad J.C."/>
            <person name="Workman M."/>
            <person name="Nielsen J."/>
        </authorList>
    </citation>
    <scope>NUCLEOTIDE SEQUENCE [LARGE SCALE GENOMIC DNA]</scope>
    <source>
        <strain evidence="3">IBT 29525</strain>
    </source>
</reference>
<evidence type="ECO:0000313" key="2">
    <source>
        <dbReference type="EMBL" id="OQD92095.1"/>
    </source>
</evidence>
<feature type="region of interest" description="Disordered" evidence="1">
    <location>
        <begin position="16"/>
        <end position="142"/>
    </location>
</feature>
<name>A0A1V6QS96_9EURO</name>
<accession>A0A1V6QS96</accession>
<dbReference type="InterPro" id="IPR043519">
    <property type="entry name" value="NT_sf"/>
</dbReference>
<protein>
    <submittedName>
        <fullName evidence="2">Uncharacterized protein</fullName>
    </submittedName>
</protein>
<dbReference type="AlphaFoldDB" id="A0A1V6QS96"/>
<dbReference type="Proteomes" id="UP000191612">
    <property type="component" value="Unassembled WGS sequence"/>
</dbReference>